<evidence type="ECO:0000313" key="2">
    <source>
        <dbReference type="EMBL" id="KAG8389801.1"/>
    </source>
</evidence>
<reference evidence="2" key="1">
    <citation type="submission" date="2019-10" db="EMBL/GenBank/DDBJ databases">
        <authorList>
            <person name="Zhang R."/>
            <person name="Pan Y."/>
            <person name="Wang J."/>
            <person name="Ma R."/>
            <person name="Yu S."/>
        </authorList>
    </citation>
    <scope>NUCLEOTIDE SEQUENCE</scope>
    <source>
        <strain evidence="2">LA-IB0</strain>
        <tissue evidence="2">Leaf</tissue>
    </source>
</reference>
<evidence type="ECO:0008006" key="4">
    <source>
        <dbReference type="Google" id="ProtNLM"/>
    </source>
</evidence>
<gene>
    <name evidence="2" type="ORF">BUALT_Bualt01G0016200</name>
</gene>
<comment type="similarity">
    <text evidence="1">Belongs to the STXBP/unc-18/SEC1 family.</text>
</comment>
<dbReference type="GO" id="GO:0016192">
    <property type="term" value="P:vesicle-mediated transport"/>
    <property type="evidence" value="ECO:0007669"/>
    <property type="project" value="InterPro"/>
</dbReference>
<dbReference type="Pfam" id="PF00995">
    <property type="entry name" value="Sec1"/>
    <property type="match status" value="1"/>
</dbReference>
<name>A0AAV6Y3Q8_9LAMI</name>
<dbReference type="Gene3D" id="3.90.830.10">
    <property type="entry name" value="Syntaxin Binding Protein 1, Chain A, domain 2"/>
    <property type="match status" value="1"/>
</dbReference>
<dbReference type="PIRSF" id="PIRSF005715">
    <property type="entry name" value="VPS45_Sec1"/>
    <property type="match status" value="1"/>
</dbReference>
<sequence length="625" mass="71414">MVLITVVREYINRMLQDISGMKVLILDSQTSFDIRRINVRNLASSGSNCHNVTVGHLNFTVVTFAEDKELHWPISVCNLKIWFSGNLVSVVSVVYSQSELLQKEVFLVELVDSISMSKEPMSHLKAVYFLRPTPDNIKLMRSQLATPRFGEYHLFFSNLLKDTQLHDLADSDEHEIVQQVQEFYADFVAVDACHFSFNISSNHMYMLPAVVDPSKLQHFCDRVVDGIAAIFLALKRRPVIRYSRTSDIAKRIAQEASKLMYQQESGLFDFRRAEVSPLLLIVDRRDDPVTPLLNQWTYQAMVHELIGIQDNKVDLRNIGKLPKDQQEVVLSSEQDVFFKANMYENFGDIGMNIKKMVDDFQQVAKSNQNIQTIEDMAKFVDNYPEYRKMHGNVSKHVTLVTEMSRIVEERKLMSVSQIEQELACNGGQGAAFEAVTNLLNDENVSDIDRLRLVMLYALRYEKESPVQLMQLFNKLASRSPKYKPGLVQFLLKQAGMDKRTGDLYGNRDLLNYALNMARGLKGVENVYTQHQPLLSQTMESIVKGRLRDVDYPYIGNHFQQARPQDVIIFIVGGTTYEEARSVTLQNSTNSGIRFILGGSAVLNSKRFLKDLEEAQRTARTSTNMI</sequence>
<dbReference type="AlphaFoldDB" id="A0AAV6Y3Q8"/>
<dbReference type="InterPro" id="IPR043154">
    <property type="entry name" value="Sec-1-like_dom1"/>
</dbReference>
<dbReference type="InterPro" id="IPR043127">
    <property type="entry name" value="Sec-1-like_dom3a"/>
</dbReference>
<evidence type="ECO:0000313" key="3">
    <source>
        <dbReference type="Proteomes" id="UP000826271"/>
    </source>
</evidence>
<dbReference type="InterPro" id="IPR036045">
    <property type="entry name" value="Sec1-like_sf"/>
</dbReference>
<dbReference type="EMBL" id="WHWC01000001">
    <property type="protein sequence ID" value="KAG8389801.1"/>
    <property type="molecule type" value="Genomic_DNA"/>
</dbReference>
<dbReference type="Gene3D" id="3.40.50.1910">
    <property type="match status" value="1"/>
</dbReference>
<organism evidence="2 3">
    <name type="scientific">Buddleja alternifolia</name>
    <dbReference type="NCBI Taxonomy" id="168488"/>
    <lineage>
        <taxon>Eukaryota</taxon>
        <taxon>Viridiplantae</taxon>
        <taxon>Streptophyta</taxon>
        <taxon>Embryophyta</taxon>
        <taxon>Tracheophyta</taxon>
        <taxon>Spermatophyta</taxon>
        <taxon>Magnoliopsida</taxon>
        <taxon>eudicotyledons</taxon>
        <taxon>Gunneridae</taxon>
        <taxon>Pentapetalae</taxon>
        <taxon>asterids</taxon>
        <taxon>lamiids</taxon>
        <taxon>Lamiales</taxon>
        <taxon>Scrophulariaceae</taxon>
        <taxon>Buddlejeae</taxon>
        <taxon>Buddleja</taxon>
    </lineage>
</organism>
<dbReference type="Gene3D" id="1.25.40.60">
    <property type="match status" value="1"/>
</dbReference>
<dbReference type="Proteomes" id="UP000826271">
    <property type="component" value="Unassembled WGS sequence"/>
</dbReference>
<dbReference type="InterPro" id="IPR001619">
    <property type="entry name" value="Sec1-like"/>
</dbReference>
<protein>
    <recommendedName>
        <fullName evidence="4">Vacuolar protein sorting 45</fullName>
    </recommendedName>
</protein>
<dbReference type="SUPFAM" id="SSF56815">
    <property type="entry name" value="Sec1/munc18-like (SM) proteins"/>
    <property type="match status" value="1"/>
</dbReference>
<dbReference type="InterPro" id="IPR027482">
    <property type="entry name" value="Sec1-like_dom2"/>
</dbReference>
<proteinExistence type="inferred from homology"/>
<comment type="caution">
    <text evidence="2">The sequence shown here is derived from an EMBL/GenBank/DDBJ whole genome shotgun (WGS) entry which is preliminary data.</text>
</comment>
<accession>A0AAV6Y3Q8</accession>
<keyword evidence="3" id="KW-1185">Reference proteome</keyword>
<dbReference type="Gene3D" id="3.40.50.2060">
    <property type="match status" value="1"/>
</dbReference>
<evidence type="ECO:0000256" key="1">
    <source>
        <dbReference type="ARBA" id="ARBA00009884"/>
    </source>
</evidence>
<dbReference type="PANTHER" id="PTHR11679">
    <property type="entry name" value="VESICLE PROTEIN SORTING-ASSOCIATED"/>
    <property type="match status" value="1"/>
</dbReference>